<feature type="transmembrane region" description="Helical" evidence="2">
    <location>
        <begin position="466"/>
        <end position="487"/>
    </location>
</feature>
<dbReference type="PANTHER" id="PTHR20992:SF9">
    <property type="entry name" value="AT15442P-RELATED"/>
    <property type="match status" value="1"/>
</dbReference>
<dbReference type="Gene3D" id="2.60.200.40">
    <property type="match status" value="1"/>
</dbReference>
<evidence type="ECO:0000256" key="1">
    <source>
        <dbReference type="SAM" id="Coils"/>
    </source>
</evidence>
<protein>
    <submittedName>
        <fullName evidence="3">TIGR00341 family protein</fullName>
    </submittedName>
</protein>
<gene>
    <name evidence="3" type="ORF">NR989_10585</name>
</gene>
<evidence type="ECO:0000313" key="4">
    <source>
        <dbReference type="Proteomes" id="UP001222275"/>
    </source>
</evidence>
<accession>A0ABY8CD30</accession>
<feature type="transmembrane region" description="Helical" evidence="2">
    <location>
        <begin position="348"/>
        <end position="365"/>
    </location>
</feature>
<feature type="transmembrane region" description="Helical" evidence="2">
    <location>
        <begin position="371"/>
        <end position="393"/>
    </location>
</feature>
<keyword evidence="2" id="KW-0812">Transmembrane</keyword>
<keyword evidence="2" id="KW-0472">Membrane</keyword>
<keyword evidence="1" id="KW-0175">Coiled coil</keyword>
<feature type="transmembrane region" description="Helical" evidence="2">
    <location>
        <begin position="440"/>
        <end position="459"/>
    </location>
</feature>
<dbReference type="EMBL" id="CP102381">
    <property type="protein sequence ID" value="WEJ62446.1"/>
    <property type="molecule type" value="Genomic_DNA"/>
</dbReference>
<dbReference type="Pfam" id="PF04087">
    <property type="entry name" value="DUF389"/>
    <property type="match status" value="1"/>
</dbReference>
<organism evidence="3 4">
    <name type="scientific">Thiomicrorhabdus lithotrophica</name>
    <dbReference type="NCBI Taxonomy" id="2949997"/>
    <lineage>
        <taxon>Bacteria</taxon>
        <taxon>Pseudomonadati</taxon>
        <taxon>Pseudomonadota</taxon>
        <taxon>Gammaproteobacteria</taxon>
        <taxon>Thiotrichales</taxon>
        <taxon>Piscirickettsiaceae</taxon>
        <taxon>Thiomicrorhabdus</taxon>
    </lineage>
</organism>
<reference evidence="3 4" key="1">
    <citation type="submission" date="2022-06" db="EMBL/GenBank/DDBJ databases">
        <title>Thiomicrohabdus sp. nov, an obligately chemolithoautotrophic, sulfur-oxidizing bacterium isolated from beach of Guanyin Mountain. Amoy.</title>
        <authorList>
            <person name="Zhu H."/>
        </authorList>
    </citation>
    <scope>NUCLEOTIDE SEQUENCE [LARGE SCALE GENOMIC DNA]</scope>
    <source>
        <strain evidence="3 4">XGS-01</strain>
    </source>
</reference>
<evidence type="ECO:0000256" key="2">
    <source>
        <dbReference type="SAM" id="Phobius"/>
    </source>
</evidence>
<dbReference type="Proteomes" id="UP001222275">
    <property type="component" value="Chromosome"/>
</dbReference>
<feature type="coiled-coil region" evidence="1">
    <location>
        <begin position="591"/>
        <end position="621"/>
    </location>
</feature>
<dbReference type="PANTHER" id="PTHR20992">
    <property type="entry name" value="AT15442P-RELATED"/>
    <property type="match status" value="1"/>
</dbReference>
<keyword evidence="4" id="KW-1185">Reference proteome</keyword>
<name>A0ABY8CD30_9GAMM</name>
<dbReference type="RefSeq" id="WP_275594704.1">
    <property type="nucleotide sequence ID" value="NZ_CP102381.1"/>
</dbReference>
<feature type="transmembrane region" description="Helical" evidence="2">
    <location>
        <begin position="405"/>
        <end position="428"/>
    </location>
</feature>
<dbReference type="SUPFAM" id="SSF111331">
    <property type="entry name" value="NAD kinase/diacylglycerol kinase-like"/>
    <property type="match status" value="1"/>
</dbReference>
<sequence length="626" mass="68707">MENFTDYTVLYDAQNSELFESSVKASLDESWAIIAFESVDMLTLPKDSQVLLWLPDSALYALIPYAVEHNWSVGFLPHPDLKRFYRSFPLPKNIEEALADIKETQTAVLSDLLYCNGHLVLSSVMLGNSAMMTSASNMDNSLWCKFKYLVSMTFNLSKVSLSPYTLQTEKGTIVNTAALGVTFVYRPKSSDFTRYLVSETEVDKATLNTFVLAPRSISEVVRFLLSRLFTGKRSSQGLADYIGHMQTRTIHVVSAQPITFTVDSEPYTDDAIDVVIEADALKVISQALPTKVVSEEVKESIRISSLPKGQAVKELINRPLPWIHHLDHEEVKETFVNLKENAQTSESFLVLMVLATLLATVGLFANSAPVIIGAMILAPLMAPIISLSMGVLRQNIDLITTATKTLLVGVLLALFFGVLLTLITPLQAVTSEIAARLSPTILDMAVAIISGIAGAYANARSEVAKSLAGVAIAVALVPPLAVSGIGIGWLDWHTFSEAFLLFITNLVGIVLAATLTFLFMGFSPFHLARKGLLIALGFVVVVSVPLFLSFAKLVDKQQIISKLEGLNVDSIELRDVQIKQQKPLYVSATLLSNQNIDNNQLDEVKKQIEAQLNREIQLESKIAILR</sequence>
<feature type="transmembrane region" description="Helical" evidence="2">
    <location>
        <begin position="532"/>
        <end position="551"/>
    </location>
</feature>
<dbReference type="InterPro" id="IPR005240">
    <property type="entry name" value="DUF389"/>
</dbReference>
<evidence type="ECO:0000313" key="3">
    <source>
        <dbReference type="EMBL" id="WEJ62446.1"/>
    </source>
</evidence>
<dbReference type="InterPro" id="IPR016064">
    <property type="entry name" value="NAD/diacylglycerol_kinase_sf"/>
</dbReference>
<feature type="transmembrane region" description="Helical" evidence="2">
    <location>
        <begin position="499"/>
        <end position="520"/>
    </location>
</feature>
<proteinExistence type="predicted"/>
<dbReference type="NCBIfam" id="TIGR00341">
    <property type="entry name" value="TIGR00341 family protein"/>
    <property type="match status" value="1"/>
</dbReference>
<keyword evidence="2" id="KW-1133">Transmembrane helix</keyword>